<comment type="caution">
    <text evidence="1">The sequence shown here is derived from an EMBL/GenBank/DDBJ whole genome shotgun (WGS) entry which is preliminary data.</text>
</comment>
<proteinExistence type="predicted"/>
<protein>
    <submittedName>
        <fullName evidence="1">Uncharacterized protein</fullName>
    </submittedName>
</protein>
<dbReference type="SUPFAM" id="SSF56209">
    <property type="entry name" value="Nitrile hydratase alpha chain"/>
    <property type="match status" value="1"/>
</dbReference>
<dbReference type="Proteomes" id="UP001206128">
    <property type="component" value="Unassembled WGS sequence"/>
</dbReference>
<reference evidence="1" key="1">
    <citation type="submission" date="2022-06" db="EMBL/GenBank/DDBJ databases">
        <title>Genomic Encyclopedia of Archaeal and Bacterial Type Strains, Phase II (KMG-II): from individual species to whole genera.</title>
        <authorList>
            <person name="Goeker M."/>
        </authorList>
    </citation>
    <scope>NUCLEOTIDE SEQUENCE</scope>
    <source>
        <strain evidence="1">DSM 43935</strain>
    </source>
</reference>
<keyword evidence="2" id="KW-1185">Reference proteome</keyword>
<dbReference type="RefSeq" id="WP_253770866.1">
    <property type="nucleotide sequence ID" value="NZ_JAMTCK010000005.1"/>
</dbReference>
<dbReference type="GO" id="GO:0003824">
    <property type="term" value="F:catalytic activity"/>
    <property type="evidence" value="ECO:0007669"/>
    <property type="project" value="InterPro"/>
</dbReference>
<evidence type="ECO:0000313" key="1">
    <source>
        <dbReference type="EMBL" id="MCP2165754.1"/>
    </source>
</evidence>
<evidence type="ECO:0000313" key="2">
    <source>
        <dbReference type="Proteomes" id="UP001206128"/>
    </source>
</evidence>
<dbReference type="GO" id="GO:0046914">
    <property type="term" value="F:transition metal ion binding"/>
    <property type="evidence" value="ECO:0007669"/>
    <property type="project" value="InterPro"/>
</dbReference>
<dbReference type="InterPro" id="IPR036648">
    <property type="entry name" value="CN_Hdrase_a/SCN_Hdrase_g_sf"/>
</dbReference>
<name>A0AAE3KGT7_9PSEU</name>
<dbReference type="EMBL" id="JAMTCK010000005">
    <property type="protein sequence ID" value="MCP2165754.1"/>
    <property type="molecule type" value="Genomic_DNA"/>
</dbReference>
<dbReference type="AlphaFoldDB" id="A0AAE3KGT7"/>
<organism evidence="1 2">
    <name type="scientific">Goodfellowiella coeruleoviolacea</name>
    <dbReference type="NCBI Taxonomy" id="334858"/>
    <lineage>
        <taxon>Bacteria</taxon>
        <taxon>Bacillati</taxon>
        <taxon>Actinomycetota</taxon>
        <taxon>Actinomycetes</taxon>
        <taxon>Pseudonocardiales</taxon>
        <taxon>Pseudonocardiaceae</taxon>
        <taxon>Goodfellowiella</taxon>
    </lineage>
</organism>
<sequence>MTPEEFTEEHFRLLTTDRHVRDEFVADPEAALERHFGYLPAGDYRVESVDERPDLIIILIPAPPDGADGNDAVLGDVSERVFDLLHTEVGIGGYLIPDVRLTWVLRDLRSNWLRLASERAGTDQ</sequence>
<accession>A0AAE3KGT7</accession>
<gene>
    <name evidence="1" type="ORF">LX83_002612</name>
</gene>